<comment type="caution">
    <text evidence="1">The sequence shown here is derived from an EMBL/GenBank/DDBJ whole genome shotgun (WGS) entry which is preliminary data.</text>
</comment>
<name>A0A1C7MUU6_9FUNG</name>
<dbReference type="EMBL" id="LUGH01001962">
    <property type="protein sequence ID" value="OBZ80580.1"/>
    <property type="molecule type" value="Genomic_DNA"/>
</dbReference>
<evidence type="ECO:0000313" key="2">
    <source>
        <dbReference type="Proteomes" id="UP000093000"/>
    </source>
</evidence>
<feature type="non-terminal residue" evidence="1">
    <location>
        <position position="1"/>
    </location>
</feature>
<gene>
    <name evidence="1" type="ORF">A0J61_11371</name>
</gene>
<dbReference type="AlphaFoldDB" id="A0A1C7MUU6"/>
<organism evidence="1 2">
    <name type="scientific">Choanephora cucurbitarum</name>
    <dbReference type="NCBI Taxonomy" id="101091"/>
    <lineage>
        <taxon>Eukaryota</taxon>
        <taxon>Fungi</taxon>
        <taxon>Fungi incertae sedis</taxon>
        <taxon>Mucoromycota</taxon>
        <taxon>Mucoromycotina</taxon>
        <taxon>Mucoromycetes</taxon>
        <taxon>Mucorales</taxon>
        <taxon>Mucorineae</taxon>
        <taxon>Choanephoraceae</taxon>
        <taxon>Choanephoroideae</taxon>
        <taxon>Choanephora</taxon>
    </lineage>
</organism>
<sequence length="292" mass="33282">LVHAVCTHYNRQNENEFRNWLSRFKKSAKEHGTEVSKGDAHQAWKTYVSVKENKEKACSKRKYSKACVLEYFENLKGNLTGELKFDDIDMTASFNEYRKNAIEQFRIANSLYSAVQEIILLDHTNHEMKEALGQSFKEFVQKSRLEQYGVPSRLPASLRQEIEDAFEDCRFDKDYDLLEDKLQCLKKKFSIKKDKAGANVMRSLMLIPSHDAHGYNVVLSPSCSALSGCRPDFVVEVGVNDKVTNVIGEIKGSRSSADGLALDLYRIGVFGLVSLREHKLKTCLVFQTNGMF</sequence>
<keyword evidence="2" id="KW-1185">Reference proteome</keyword>
<dbReference type="Proteomes" id="UP000093000">
    <property type="component" value="Unassembled WGS sequence"/>
</dbReference>
<dbReference type="OrthoDB" id="2296888at2759"/>
<accession>A0A1C7MUU6</accession>
<proteinExistence type="predicted"/>
<dbReference type="InParanoid" id="A0A1C7MUU6"/>
<protein>
    <submittedName>
        <fullName evidence="1">Uncharacterized protein</fullName>
    </submittedName>
</protein>
<reference evidence="1 2" key="1">
    <citation type="submission" date="2016-03" db="EMBL/GenBank/DDBJ databases">
        <title>Choanephora cucurbitarum.</title>
        <authorList>
            <person name="Min B."/>
            <person name="Park H."/>
            <person name="Park J.-H."/>
            <person name="Shin H.-D."/>
            <person name="Choi I.-G."/>
        </authorList>
    </citation>
    <scope>NUCLEOTIDE SEQUENCE [LARGE SCALE GENOMIC DNA]</scope>
    <source>
        <strain evidence="1 2">KUS-F28377</strain>
    </source>
</reference>
<evidence type="ECO:0000313" key="1">
    <source>
        <dbReference type="EMBL" id="OBZ80580.1"/>
    </source>
</evidence>